<feature type="non-terminal residue" evidence="1">
    <location>
        <position position="1"/>
    </location>
</feature>
<sequence>NSYTVEKKYKAIELAHQTSNANATRHYLLNLAMLGRWVKKFSQDLSFSSQRNSLRIGSGHHAFFPKKEAKLYE</sequence>
<evidence type="ECO:0000313" key="2">
    <source>
        <dbReference type="Proteomes" id="UP000789901"/>
    </source>
</evidence>
<accession>A0ABN7XB46</accession>
<gene>
    <name evidence="1" type="ORF">GMARGA_LOCUS41294</name>
</gene>
<name>A0ABN7XB46_GIGMA</name>
<organism evidence="1 2">
    <name type="scientific">Gigaspora margarita</name>
    <dbReference type="NCBI Taxonomy" id="4874"/>
    <lineage>
        <taxon>Eukaryota</taxon>
        <taxon>Fungi</taxon>
        <taxon>Fungi incertae sedis</taxon>
        <taxon>Mucoromycota</taxon>
        <taxon>Glomeromycotina</taxon>
        <taxon>Glomeromycetes</taxon>
        <taxon>Diversisporales</taxon>
        <taxon>Gigasporaceae</taxon>
        <taxon>Gigaspora</taxon>
    </lineage>
</organism>
<reference evidence="1 2" key="1">
    <citation type="submission" date="2021-06" db="EMBL/GenBank/DDBJ databases">
        <authorList>
            <person name="Kallberg Y."/>
            <person name="Tangrot J."/>
            <person name="Rosling A."/>
        </authorList>
    </citation>
    <scope>NUCLEOTIDE SEQUENCE [LARGE SCALE GENOMIC DNA]</scope>
    <source>
        <strain evidence="1 2">120-4 pot B 10/14</strain>
    </source>
</reference>
<evidence type="ECO:0000313" key="1">
    <source>
        <dbReference type="EMBL" id="CAG8852473.1"/>
    </source>
</evidence>
<protein>
    <submittedName>
        <fullName evidence="1">33828_t:CDS:1</fullName>
    </submittedName>
</protein>
<keyword evidence="2" id="KW-1185">Reference proteome</keyword>
<dbReference type="Proteomes" id="UP000789901">
    <property type="component" value="Unassembled WGS sequence"/>
</dbReference>
<dbReference type="EMBL" id="CAJVQB010112377">
    <property type="protein sequence ID" value="CAG8852473.1"/>
    <property type="molecule type" value="Genomic_DNA"/>
</dbReference>
<proteinExistence type="predicted"/>
<comment type="caution">
    <text evidence="1">The sequence shown here is derived from an EMBL/GenBank/DDBJ whole genome shotgun (WGS) entry which is preliminary data.</text>
</comment>